<reference evidence="2" key="1">
    <citation type="submission" date="2021-05" db="EMBL/GenBank/DDBJ databases">
        <authorList>
            <person name="Alioto T."/>
            <person name="Alioto T."/>
            <person name="Gomez Garrido J."/>
        </authorList>
    </citation>
    <scope>NUCLEOTIDE SEQUENCE</scope>
</reference>
<dbReference type="EMBL" id="HBUE01201767">
    <property type="protein sequence ID" value="CAG6530162.1"/>
    <property type="molecule type" value="Transcribed_RNA"/>
</dbReference>
<feature type="region of interest" description="Disordered" evidence="1">
    <location>
        <begin position="137"/>
        <end position="207"/>
    </location>
</feature>
<evidence type="ECO:0000313" key="2">
    <source>
        <dbReference type="EMBL" id="CAG6530162.1"/>
    </source>
</evidence>
<dbReference type="AlphaFoldDB" id="A0A8D8H925"/>
<proteinExistence type="predicted"/>
<dbReference type="EMBL" id="HBUE01307945">
    <property type="protein sequence ID" value="CAG6581969.1"/>
    <property type="molecule type" value="Transcribed_RNA"/>
</dbReference>
<name>A0A8D8H925_CULPI</name>
<sequence length="207" mass="22860">MLHTLKKRRREILDLGAVRLDADLLDRADGAVLGVARIADAHAVGVLRAGLFQAGAQRRSRDRAGPDRRTVGHGRYGGVHRLDAAVDARVRPTAGGRDGDTIRRVPKARIVVRRGPVAGDHHGGIAVGPLRQDLIVQRQHQQRQRQPHRQDLQVEGDPPCDAVPRPVVVGLQRKQAGRGERQERRQHHQNQLDRGQHGVPHADTVAR</sequence>
<accession>A0A8D8H925</accession>
<protein>
    <submittedName>
        <fullName evidence="2">(northern house mosquito) hypothetical protein</fullName>
    </submittedName>
</protein>
<organism evidence="2">
    <name type="scientific">Culex pipiens</name>
    <name type="common">House mosquito</name>
    <dbReference type="NCBI Taxonomy" id="7175"/>
    <lineage>
        <taxon>Eukaryota</taxon>
        <taxon>Metazoa</taxon>
        <taxon>Ecdysozoa</taxon>
        <taxon>Arthropoda</taxon>
        <taxon>Hexapoda</taxon>
        <taxon>Insecta</taxon>
        <taxon>Pterygota</taxon>
        <taxon>Neoptera</taxon>
        <taxon>Endopterygota</taxon>
        <taxon>Diptera</taxon>
        <taxon>Nematocera</taxon>
        <taxon>Culicoidea</taxon>
        <taxon>Culicidae</taxon>
        <taxon>Culicinae</taxon>
        <taxon>Culicini</taxon>
        <taxon>Culex</taxon>
        <taxon>Culex</taxon>
    </lineage>
</organism>
<feature type="region of interest" description="Disordered" evidence="1">
    <location>
        <begin position="56"/>
        <end position="75"/>
    </location>
</feature>
<evidence type="ECO:0000256" key="1">
    <source>
        <dbReference type="SAM" id="MobiDB-lite"/>
    </source>
</evidence>